<dbReference type="InterPro" id="IPR025510">
    <property type="entry name" value="DUF4397"/>
</dbReference>
<evidence type="ECO:0000259" key="1">
    <source>
        <dbReference type="Pfam" id="PF14344"/>
    </source>
</evidence>
<dbReference type="RefSeq" id="WP_088075219.1">
    <property type="nucleotide sequence ID" value="NZ_JAHQCR010000010.1"/>
</dbReference>
<dbReference type="Proteomes" id="UP000790580">
    <property type="component" value="Unassembled WGS sequence"/>
</dbReference>
<protein>
    <submittedName>
        <fullName evidence="2">DUF4397 domain-containing protein</fullName>
    </submittedName>
</protein>
<dbReference type="Pfam" id="PF14344">
    <property type="entry name" value="DUF4397"/>
    <property type="match status" value="1"/>
</dbReference>
<organism evidence="2 3">
    <name type="scientific">Evansella alkalicola</name>
    <dbReference type="NCBI Taxonomy" id="745819"/>
    <lineage>
        <taxon>Bacteria</taxon>
        <taxon>Bacillati</taxon>
        <taxon>Bacillota</taxon>
        <taxon>Bacilli</taxon>
        <taxon>Bacillales</taxon>
        <taxon>Bacillaceae</taxon>
        <taxon>Evansella</taxon>
    </lineage>
</organism>
<proteinExistence type="predicted"/>
<evidence type="ECO:0000313" key="2">
    <source>
        <dbReference type="EMBL" id="MBU9720065.1"/>
    </source>
</evidence>
<gene>
    <name evidence="2" type="ORF">KS407_01245</name>
</gene>
<sequence length="227" mass="25628">MKKLSVSIISILILFSVFIPCGVFAHNSVGVNFRFLHASIGLNREVDVYINQDLVFDGVRFKELTEYTIVKSGELRVQIFSAGADPKEGEEIYTDTLKTANGDTYTISIFDDKNHKRILSWKDDLVVDKDKAKLRLVHLHSEIPTVSVLIEDKNFITDIAFTDSSEYKSMEPQTINMDIKDSKQGHTFYKIPNLKLSSGENYTVIIMNTEGNLTLDVIISLDKLLSS</sequence>
<evidence type="ECO:0000313" key="3">
    <source>
        <dbReference type="Proteomes" id="UP000790580"/>
    </source>
</evidence>
<feature type="domain" description="DUF4397" evidence="1">
    <location>
        <begin position="33"/>
        <end position="148"/>
    </location>
</feature>
<name>A0ABS6JND9_9BACI</name>
<comment type="caution">
    <text evidence="2">The sequence shown here is derived from an EMBL/GenBank/DDBJ whole genome shotgun (WGS) entry which is preliminary data.</text>
</comment>
<reference evidence="2 3" key="1">
    <citation type="submission" date="2021-06" db="EMBL/GenBank/DDBJ databases">
        <title>Bacillus sp. RD4P76, an endophyte from a halophyte.</title>
        <authorList>
            <person name="Sun J.-Q."/>
        </authorList>
    </citation>
    <scope>NUCLEOTIDE SEQUENCE [LARGE SCALE GENOMIC DNA]</scope>
    <source>
        <strain evidence="2 3">JCM 17098</strain>
    </source>
</reference>
<keyword evidence="3" id="KW-1185">Reference proteome</keyword>
<dbReference type="EMBL" id="JAHQCR010000010">
    <property type="protein sequence ID" value="MBU9720065.1"/>
    <property type="molecule type" value="Genomic_DNA"/>
</dbReference>
<accession>A0ABS6JND9</accession>